<evidence type="ECO:0000313" key="2">
    <source>
        <dbReference type="EMBL" id="CAF1861498.1"/>
    </source>
</evidence>
<protein>
    <submittedName>
        <fullName evidence="2">(rape) hypothetical protein</fullName>
    </submittedName>
</protein>
<accession>A0A816JPJ1</accession>
<dbReference type="Proteomes" id="UP001295469">
    <property type="component" value="Chromosome C04"/>
</dbReference>
<feature type="region of interest" description="Disordered" evidence="1">
    <location>
        <begin position="1"/>
        <end position="25"/>
    </location>
</feature>
<reference evidence="2" key="1">
    <citation type="submission" date="2021-01" db="EMBL/GenBank/DDBJ databases">
        <authorList>
            <consortium name="Genoscope - CEA"/>
            <person name="William W."/>
        </authorList>
    </citation>
    <scope>NUCLEOTIDE SEQUENCE</scope>
</reference>
<dbReference type="AlphaFoldDB" id="A0A816JPJ1"/>
<proteinExistence type="predicted"/>
<sequence length="86" mass="10016">MSESSMLSSKRGKESEVMILQQQKKTQRAASRPIQALEIVGSFVENRLRSFAFPVDGAHFTCDTIRRRRWHSTKIVEDMMKKKMKN</sequence>
<dbReference type="EMBL" id="HG994368">
    <property type="protein sequence ID" value="CAF1861498.1"/>
    <property type="molecule type" value="Genomic_DNA"/>
</dbReference>
<gene>
    <name evidence="2" type="ORF">DARMORV10_C04P54080.1</name>
</gene>
<name>A0A816JPJ1_BRANA</name>
<evidence type="ECO:0000256" key="1">
    <source>
        <dbReference type="SAM" id="MobiDB-lite"/>
    </source>
</evidence>
<organism evidence="2">
    <name type="scientific">Brassica napus</name>
    <name type="common">Rape</name>
    <dbReference type="NCBI Taxonomy" id="3708"/>
    <lineage>
        <taxon>Eukaryota</taxon>
        <taxon>Viridiplantae</taxon>
        <taxon>Streptophyta</taxon>
        <taxon>Embryophyta</taxon>
        <taxon>Tracheophyta</taxon>
        <taxon>Spermatophyta</taxon>
        <taxon>Magnoliopsida</taxon>
        <taxon>eudicotyledons</taxon>
        <taxon>Gunneridae</taxon>
        <taxon>Pentapetalae</taxon>
        <taxon>rosids</taxon>
        <taxon>malvids</taxon>
        <taxon>Brassicales</taxon>
        <taxon>Brassicaceae</taxon>
        <taxon>Brassiceae</taxon>
        <taxon>Brassica</taxon>
    </lineage>
</organism>